<protein>
    <submittedName>
        <fullName evidence="2">Uncharacterized protein</fullName>
    </submittedName>
</protein>
<keyword evidence="1" id="KW-0472">Membrane</keyword>
<keyword evidence="1" id="KW-0812">Transmembrane</keyword>
<evidence type="ECO:0000313" key="3">
    <source>
        <dbReference type="Proteomes" id="UP001386955"/>
    </source>
</evidence>
<comment type="caution">
    <text evidence="2">The sequence shown here is derived from an EMBL/GenBank/DDBJ whole genome shotgun (WGS) entry which is preliminary data.</text>
</comment>
<keyword evidence="1" id="KW-1133">Transmembrane helix</keyword>
<sequence length="71" mass="7967">MLFSLELKSSSKLAATWGLITGVQGNPYNNGLCFSRQRHFRASFRALALFHSLFKVLLHTFTISICALYAT</sequence>
<accession>A0AAN9SY29</accession>
<proteinExistence type="predicted"/>
<evidence type="ECO:0000256" key="1">
    <source>
        <dbReference type="SAM" id="Phobius"/>
    </source>
</evidence>
<keyword evidence="3" id="KW-1185">Reference proteome</keyword>
<gene>
    <name evidence="2" type="ORF">VNO78_00441</name>
</gene>
<evidence type="ECO:0000313" key="2">
    <source>
        <dbReference type="EMBL" id="KAK7409988.1"/>
    </source>
</evidence>
<dbReference type="Proteomes" id="UP001386955">
    <property type="component" value="Unassembled WGS sequence"/>
</dbReference>
<dbReference type="AlphaFoldDB" id="A0AAN9SY29"/>
<name>A0AAN9SY29_PSOTE</name>
<dbReference type="EMBL" id="JAYMYS010000001">
    <property type="protein sequence ID" value="KAK7409988.1"/>
    <property type="molecule type" value="Genomic_DNA"/>
</dbReference>
<reference evidence="2 3" key="1">
    <citation type="submission" date="2024-01" db="EMBL/GenBank/DDBJ databases">
        <title>The genomes of 5 underutilized Papilionoideae crops provide insights into root nodulation and disease resistanc.</title>
        <authorList>
            <person name="Jiang F."/>
        </authorList>
    </citation>
    <scope>NUCLEOTIDE SEQUENCE [LARGE SCALE GENOMIC DNA]</scope>
    <source>
        <strain evidence="2">DUOXIRENSHENG_FW03</strain>
        <tissue evidence="2">Leaves</tissue>
    </source>
</reference>
<organism evidence="2 3">
    <name type="scientific">Psophocarpus tetragonolobus</name>
    <name type="common">Winged bean</name>
    <name type="synonym">Dolichos tetragonolobus</name>
    <dbReference type="NCBI Taxonomy" id="3891"/>
    <lineage>
        <taxon>Eukaryota</taxon>
        <taxon>Viridiplantae</taxon>
        <taxon>Streptophyta</taxon>
        <taxon>Embryophyta</taxon>
        <taxon>Tracheophyta</taxon>
        <taxon>Spermatophyta</taxon>
        <taxon>Magnoliopsida</taxon>
        <taxon>eudicotyledons</taxon>
        <taxon>Gunneridae</taxon>
        <taxon>Pentapetalae</taxon>
        <taxon>rosids</taxon>
        <taxon>fabids</taxon>
        <taxon>Fabales</taxon>
        <taxon>Fabaceae</taxon>
        <taxon>Papilionoideae</taxon>
        <taxon>50 kb inversion clade</taxon>
        <taxon>NPAAA clade</taxon>
        <taxon>indigoferoid/millettioid clade</taxon>
        <taxon>Phaseoleae</taxon>
        <taxon>Psophocarpus</taxon>
    </lineage>
</organism>
<feature type="transmembrane region" description="Helical" evidence="1">
    <location>
        <begin position="46"/>
        <end position="70"/>
    </location>
</feature>